<evidence type="ECO:0000313" key="1">
    <source>
        <dbReference type="EMBL" id="GIF56635.1"/>
    </source>
</evidence>
<proteinExistence type="predicted"/>
<dbReference type="EMBL" id="BONC01000016">
    <property type="protein sequence ID" value="GIF56635.1"/>
    <property type="molecule type" value="Genomic_DNA"/>
</dbReference>
<dbReference type="Proteomes" id="UP000624325">
    <property type="component" value="Unassembled WGS sequence"/>
</dbReference>
<organism evidence="1 2">
    <name type="scientific">Asanoa iriomotensis</name>
    <dbReference type="NCBI Taxonomy" id="234613"/>
    <lineage>
        <taxon>Bacteria</taxon>
        <taxon>Bacillati</taxon>
        <taxon>Actinomycetota</taxon>
        <taxon>Actinomycetes</taxon>
        <taxon>Micromonosporales</taxon>
        <taxon>Micromonosporaceae</taxon>
        <taxon>Asanoa</taxon>
    </lineage>
</organism>
<protein>
    <submittedName>
        <fullName evidence="1">Uncharacterized protein</fullName>
    </submittedName>
</protein>
<keyword evidence="2" id="KW-1185">Reference proteome</keyword>
<gene>
    <name evidence="1" type="ORF">Air01nite_27300</name>
</gene>
<comment type="caution">
    <text evidence="1">The sequence shown here is derived from an EMBL/GenBank/DDBJ whole genome shotgun (WGS) entry which is preliminary data.</text>
</comment>
<sequence length="175" mass="18462">MPGDPPVPITVWPVPAPHPGETISHPMGVRLVHNLTHTSDLILDLTVGPQLTRAVIASRRRRHPGPTDAAGWCPEPAALVVAVWPPPPAAGPPSEFFSRCRAHLRAGGCVAVLLPHGDPTQPVDVVIAAKEAGLSYLQHIVATHRAPVAGSRAELNIHTDVLILTRTRSGGDQNG</sequence>
<evidence type="ECO:0000313" key="2">
    <source>
        <dbReference type="Proteomes" id="UP000624325"/>
    </source>
</evidence>
<accession>A0ABQ4C2W5</accession>
<name>A0ABQ4C2W5_9ACTN</name>
<reference evidence="1 2" key="1">
    <citation type="submission" date="2021-01" db="EMBL/GenBank/DDBJ databases">
        <title>Whole genome shotgun sequence of Asanoa iriomotensis NBRC 100142.</title>
        <authorList>
            <person name="Komaki H."/>
            <person name="Tamura T."/>
        </authorList>
    </citation>
    <scope>NUCLEOTIDE SEQUENCE [LARGE SCALE GENOMIC DNA]</scope>
    <source>
        <strain evidence="1 2">NBRC 100142</strain>
    </source>
</reference>